<dbReference type="InParanoid" id="A0A316VS03"/>
<feature type="transmembrane region" description="Helical" evidence="2">
    <location>
        <begin position="42"/>
        <end position="61"/>
    </location>
</feature>
<evidence type="ECO:0000256" key="1">
    <source>
        <dbReference type="SAM" id="MobiDB-lite"/>
    </source>
</evidence>
<accession>A0A316VS03</accession>
<feature type="transmembrane region" description="Helical" evidence="2">
    <location>
        <begin position="249"/>
        <end position="273"/>
    </location>
</feature>
<feature type="transmembrane region" description="Helical" evidence="2">
    <location>
        <begin position="334"/>
        <end position="355"/>
    </location>
</feature>
<dbReference type="RefSeq" id="XP_025367537.1">
    <property type="nucleotide sequence ID" value="XM_025511059.1"/>
</dbReference>
<name>A0A316VS03_9BASI</name>
<keyword evidence="2" id="KW-0472">Membrane</keyword>
<dbReference type="EMBL" id="KZ819419">
    <property type="protein sequence ID" value="PWN40377.1"/>
    <property type="molecule type" value="Genomic_DNA"/>
</dbReference>
<feature type="region of interest" description="Disordered" evidence="1">
    <location>
        <begin position="115"/>
        <end position="134"/>
    </location>
</feature>
<sequence>MSRWAHLHRRTARRTDVIPILLKRSAELQARNTVTQSNASPWLVAAGGAGWVGAAGGLWYLSTKGNNKLRSSLASTKKTQQVKSKPNGGFLSKLGGKASALRRLKFWKRHDSQTGVSETIERRQSKPKGDSRDLTKKQYAALWGTMGGVTGGLLIHAGWTGYQKYRKQAAELRALNRPFEPNPQLAKEVPLVTQPAAKIGGGGLFSKITGIFRKVPHLRRREMGLDETETLQGEEPSFLGARDGTTKKAVGGTAGVLGAGAIGFGAGAGLYYARLHHKEMRSLKNQGLMPVQAARKPMSVDGSLDSSKNAFKSALSRFGRFKIFKRDQGTATTATLGGLTVGALGLAGAAGYHAYKQDRKMKMLQNGLYSTTRKHYATAQLGGGGLTKLKNVFSAGLSKLGRLPKIFKRHEMPSSSPAPFELQM</sequence>
<keyword evidence="2" id="KW-1133">Transmembrane helix</keyword>
<proteinExistence type="predicted"/>
<gene>
    <name evidence="3" type="ORF">IE81DRAFT_222757</name>
</gene>
<evidence type="ECO:0000313" key="4">
    <source>
        <dbReference type="Proteomes" id="UP000245783"/>
    </source>
</evidence>
<evidence type="ECO:0000313" key="3">
    <source>
        <dbReference type="EMBL" id="PWN40377.1"/>
    </source>
</evidence>
<dbReference type="Proteomes" id="UP000245783">
    <property type="component" value="Unassembled WGS sequence"/>
</dbReference>
<dbReference type="OrthoDB" id="10521725at2759"/>
<reference evidence="3 4" key="1">
    <citation type="journal article" date="2018" name="Mol. Biol. Evol.">
        <title>Broad Genomic Sampling Reveals a Smut Pathogenic Ancestry of the Fungal Clade Ustilaginomycotina.</title>
        <authorList>
            <person name="Kijpornyongpan T."/>
            <person name="Mondo S.J."/>
            <person name="Barry K."/>
            <person name="Sandor L."/>
            <person name="Lee J."/>
            <person name="Lipzen A."/>
            <person name="Pangilinan J."/>
            <person name="LaButti K."/>
            <person name="Hainaut M."/>
            <person name="Henrissat B."/>
            <person name="Grigoriev I.V."/>
            <person name="Spatafora J.W."/>
            <person name="Aime M.C."/>
        </authorList>
    </citation>
    <scope>NUCLEOTIDE SEQUENCE [LARGE SCALE GENOMIC DNA]</scope>
    <source>
        <strain evidence="3 4">MCA 4658</strain>
    </source>
</reference>
<keyword evidence="2" id="KW-0812">Transmembrane</keyword>
<evidence type="ECO:0000256" key="2">
    <source>
        <dbReference type="SAM" id="Phobius"/>
    </source>
</evidence>
<organism evidence="3 4">
    <name type="scientific">Ceraceosorus guamensis</name>
    <dbReference type="NCBI Taxonomy" id="1522189"/>
    <lineage>
        <taxon>Eukaryota</taxon>
        <taxon>Fungi</taxon>
        <taxon>Dikarya</taxon>
        <taxon>Basidiomycota</taxon>
        <taxon>Ustilaginomycotina</taxon>
        <taxon>Exobasidiomycetes</taxon>
        <taxon>Ceraceosorales</taxon>
        <taxon>Ceraceosoraceae</taxon>
        <taxon>Ceraceosorus</taxon>
    </lineage>
</organism>
<keyword evidence="4" id="KW-1185">Reference proteome</keyword>
<dbReference type="GeneID" id="37032929"/>
<feature type="compositionally biased region" description="Basic and acidic residues" evidence="1">
    <location>
        <begin position="119"/>
        <end position="134"/>
    </location>
</feature>
<protein>
    <submittedName>
        <fullName evidence="3">Uncharacterized protein</fullName>
    </submittedName>
</protein>
<dbReference type="AlphaFoldDB" id="A0A316VS03"/>